<keyword evidence="16" id="KW-1185">Reference proteome</keyword>
<evidence type="ECO:0000256" key="2">
    <source>
        <dbReference type="ARBA" id="ARBA00004496"/>
    </source>
</evidence>
<dbReference type="Gene3D" id="1.10.940.10">
    <property type="entry name" value="NusB-like"/>
    <property type="match status" value="1"/>
</dbReference>
<dbReference type="NCBIfam" id="TIGR00563">
    <property type="entry name" value="rsmB"/>
    <property type="match status" value="1"/>
</dbReference>
<evidence type="ECO:0000256" key="8">
    <source>
        <dbReference type="ARBA" id="ARBA00022691"/>
    </source>
</evidence>
<dbReference type="GO" id="GO:0003723">
    <property type="term" value="F:RNA binding"/>
    <property type="evidence" value="ECO:0007669"/>
    <property type="project" value="UniProtKB-UniRule"/>
</dbReference>
<feature type="binding site" evidence="13">
    <location>
        <position position="280"/>
    </location>
    <ligand>
        <name>S-adenosyl-L-methionine</name>
        <dbReference type="ChEBI" id="CHEBI:59789"/>
    </ligand>
</feature>
<dbReference type="GO" id="GO:0008649">
    <property type="term" value="F:rRNA methyltransferase activity"/>
    <property type="evidence" value="ECO:0007669"/>
    <property type="project" value="InterPro"/>
</dbReference>
<protein>
    <recommendedName>
        <fullName evidence="3">16S rRNA (cytosine(967)-C(5))-methyltransferase</fullName>
        <ecNumber evidence="3">2.1.1.176</ecNumber>
    </recommendedName>
    <alternativeName>
        <fullName evidence="10">16S rRNA m5C967 methyltransferase</fullName>
    </alternativeName>
    <alternativeName>
        <fullName evidence="11">rRNA (cytosine-C(5)-)-methyltransferase RsmB</fullName>
    </alternativeName>
</protein>
<reference evidence="15 16" key="1">
    <citation type="submission" date="2016-11" db="EMBL/GenBank/DDBJ databases">
        <authorList>
            <person name="Jaros S."/>
            <person name="Januszkiewicz K."/>
            <person name="Wedrychowicz H."/>
        </authorList>
    </citation>
    <scope>NUCLEOTIDE SEQUENCE [LARGE SCALE GENOMIC DNA]</scope>
    <source>
        <strain evidence="15 16">DSM 2631</strain>
    </source>
</reference>
<dbReference type="EMBL" id="FQVM01000006">
    <property type="protein sequence ID" value="SHE60198.1"/>
    <property type="molecule type" value="Genomic_DNA"/>
</dbReference>
<keyword evidence="5" id="KW-0698">rRNA processing</keyword>
<evidence type="ECO:0000256" key="4">
    <source>
        <dbReference type="ARBA" id="ARBA00022490"/>
    </source>
</evidence>
<keyword evidence="9 13" id="KW-0694">RNA-binding</keyword>
<dbReference type="RefSeq" id="WP_072893818.1">
    <property type="nucleotide sequence ID" value="NZ_FQVM01000006.1"/>
</dbReference>
<accession>A0A1M4UU48</accession>
<evidence type="ECO:0000256" key="1">
    <source>
        <dbReference type="ARBA" id="ARBA00002724"/>
    </source>
</evidence>
<dbReference type="Proteomes" id="UP000184035">
    <property type="component" value="Unassembled WGS sequence"/>
</dbReference>
<dbReference type="PANTHER" id="PTHR22807">
    <property type="entry name" value="NOP2 YEAST -RELATED NOL1/NOP2/FMU SUN DOMAIN-CONTAINING"/>
    <property type="match status" value="1"/>
</dbReference>
<evidence type="ECO:0000256" key="12">
    <source>
        <dbReference type="ARBA" id="ARBA00047283"/>
    </source>
</evidence>
<keyword evidence="8 13" id="KW-0949">S-adenosyl-L-methionine</keyword>
<dbReference type="PROSITE" id="PS51686">
    <property type="entry name" value="SAM_MT_RSMB_NOP"/>
    <property type="match status" value="1"/>
</dbReference>
<organism evidence="15 16">
    <name type="scientific">Clostridium fallax</name>
    <dbReference type="NCBI Taxonomy" id="1533"/>
    <lineage>
        <taxon>Bacteria</taxon>
        <taxon>Bacillati</taxon>
        <taxon>Bacillota</taxon>
        <taxon>Clostridia</taxon>
        <taxon>Eubacteriales</taxon>
        <taxon>Clostridiaceae</taxon>
        <taxon>Clostridium</taxon>
    </lineage>
</organism>
<evidence type="ECO:0000313" key="16">
    <source>
        <dbReference type="Proteomes" id="UP000184035"/>
    </source>
</evidence>
<evidence type="ECO:0000259" key="14">
    <source>
        <dbReference type="PROSITE" id="PS51686"/>
    </source>
</evidence>
<dbReference type="NCBIfam" id="NF011494">
    <property type="entry name" value="PRK14902.1"/>
    <property type="match status" value="1"/>
</dbReference>
<feature type="binding site" evidence="13">
    <location>
        <position position="325"/>
    </location>
    <ligand>
        <name>S-adenosyl-L-methionine</name>
        <dbReference type="ChEBI" id="CHEBI:59789"/>
    </ligand>
</feature>
<dbReference type="Pfam" id="PF22458">
    <property type="entry name" value="RsmF-B_ferredox"/>
    <property type="match status" value="1"/>
</dbReference>
<dbReference type="OrthoDB" id="9810297at2"/>
<dbReference type="EC" id="2.1.1.176" evidence="3"/>
<dbReference type="GO" id="GO:0005737">
    <property type="term" value="C:cytoplasm"/>
    <property type="evidence" value="ECO:0007669"/>
    <property type="project" value="UniProtKB-SubCell"/>
</dbReference>
<evidence type="ECO:0000256" key="5">
    <source>
        <dbReference type="ARBA" id="ARBA00022552"/>
    </source>
</evidence>
<dbReference type="FunFam" id="1.10.940.10:FF:000006">
    <property type="entry name" value="16S rRNA (Cytosine(967)-C(5))-methyltransferase RsmB"/>
    <property type="match status" value="1"/>
</dbReference>
<evidence type="ECO:0000256" key="7">
    <source>
        <dbReference type="ARBA" id="ARBA00022679"/>
    </source>
</evidence>
<evidence type="ECO:0000256" key="11">
    <source>
        <dbReference type="ARBA" id="ARBA00031088"/>
    </source>
</evidence>
<comment type="subcellular location">
    <subcellularLocation>
        <location evidence="2">Cytoplasm</location>
    </subcellularLocation>
</comment>
<dbReference type="InterPro" id="IPR049560">
    <property type="entry name" value="MeTrfase_RsmB-F_NOP2_cat"/>
</dbReference>
<keyword evidence="7 13" id="KW-0808">Transferase</keyword>
<dbReference type="FunFam" id="3.30.70.1170:FF:000003">
    <property type="entry name" value="16S rRNA (Cytosine(967)-C(5))-methyltransferase RsmB"/>
    <property type="match status" value="1"/>
</dbReference>
<dbReference type="InterPro" id="IPR023267">
    <property type="entry name" value="RCMT"/>
</dbReference>
<feature type="binding site" evidence="13">
    <location>
        <begin position="256"/>
        <end position="262"/>
    </location>
    <ligand>
        <name>S-adenosyl-L-methionine</name>
        <dbReference type="ChEBI" id="CHEBI:59789"/>
    </ligand>
</feature>
<comment type="function">
    <text evidence="1">Specifically methylates the cytosine at position 967 (m5C967) of 16S rRNA.</text>
</comment>
<keyword evidence="4" id="KW-0963">Cytoplasm</keyword>
<feature type="domain" description="SAM-dependent MTase RsmB/NOP-type" evidence="14">
    <location>
        <begin position="166"/>
        <end position="439"/>
    </location>
</feature>
<dbReference type="STRING" id="1533.SAMN05443638_1065"/>
<evidence type="ECO:0000256" key="10">
    <source>
        <dbReference type="ARBA" id="ARBA00030399"/>
    </source>
</evidence>
<dbReference type="SUPFAM" id="SSF48013">
    <property type="entry name" value="NusB-like"/>
    <property type="match status" value="1"/>
</dbReference>
<dbReference type="Pfam" id="PF01029">
    <property type="entry name" value="NusB"/>
    <property type="match status" value="1"/>
</dbReference>
<dbReference type="PANTHER" id="PTHR22807:SF53">
    <property type="entry name" value="RIBOSOMAL RNA SMALL SUBUNIT METHYLTRANSFERASE B-RELATED"/>
    <property type="match status" value="1"/>
</dbReference>
<dbReference type="InterPro" id="IPR029063">
    <property type="entry name" value="SAM-dependent_MTases_sf"/>
</dbReference>
<dbReference type="InterPro" id="IPR004573">
    <property type="entry name" value="rRNA_ssu_MeTfrase_B"/>
</dbReference>
<feature type="binding site" evidence="13">
    <location>
        <position position="307"/>
    </location>
    <ligand>
        <name>S-adenosyl-L-methionine</name>
        <dbReference type="ChEBI" id="CHEBI:59789"/>
    </ligand>
</feature>
<dbReference type="InterPro" id="IPR054728">
    <property type="entry name" value="RsmB-like_ferredoxin"/>
</dbReference>
<dbReference type="InterPro" id="IPR006027">
    <property type="entry name" value="NusB_RsmB_TIM44"/>
</dbReference>
<evidence type="ECO:0000256" key="13">
    <source>
        <dbReference type="PROSITE-ProRule" id="PRU01023"/>
    </source>
</evidence>
<gene>
    <name evidence="15" type="ORF">SAMN05443638_1065</name>
</gene>
<sequence>MNSRKIIVEILDKVFFEKTYSNLELGKRLNESSLNDKDKALVTEIVYGTIKYKLYIDSIIKNFVNSIDDIDPKVINILRSAIYQIKFLDRVPDYAVVNEAVNLTKEIDSSLTSFINGVLRNYLRNKDNITIKTLGTKEKLSIEYSFPKWIIQKFLKQYGLEETERILRGLNSIPDVTIRVNSLKGDYDDVFSELEEAGYEVEEGVVCPEAIKISRGKNIEKNPLFNEGKITVQDESAMLVAPLMDLEEDMKVLDICSAPGGKTTHISELMNNKGEVYAFDIYDHKLDLIKENAGRLGLSNIKTEIMDGTKINSDFINFADRVLIDVPCSGLGIIRKKPEIKWNKTNKDVEELIVIQKQIMENAWNYLKKGGVMLYSTCTLNKEENEDNIEWFLKKNKDAVIEDIYVGKLDNIIYNNDKTITVLPNKNMDGFFIAKLKKI</sequence>
<evidence type="ECO:0000313" key="15">
    <source>
        <dbReference type="EMBL" id="SHE60198.1"/>
    </source>
</evidence>
<evidence type="ECO:0000256" key="3">
    <source>
        <dbReference type="ARBA" id="ARBA00012140"/>
    </source>
</evidence>
<dbReference type="Pfam" id="PF01189">
    <property type="entry name" value="Methyltr_RsmB-F"/>
    <property type="match status" value="1"/>
</dbReference>
<comment type="similarity">
    <text evidence="13">Belongs to the class I-like SAM-binding methyltransferase superfamily. RsmB/NOP family.</text>
</comment>
<dbReference type="GO" id="GO:0006355">
    <property type="term" value="P:regulation of DNA-templated transcription"/>
    <property type="evidence" value="ECO:0007669"/>
    <property type="project" value="InterPro"/>
</dbReference>
<dbReference type="InterPro" id="IPR001678">
    <property type="entry name" value="MeTrfase_RsmB-F_NOP2_dom"/>
</dbReference>
<dbReference type="SUPFAM" id="SSF53335">
    <property type="entry name" value="S-adenosyl-L-methionine-dependent methyltransferases"/>
    <property type="match status" value="1"/>
</dbReference>
<evidence type="ECO:0000256" key="9">
    <source>
        <dbReference type="ARBA" id="ARBA00022884"/>
    </source>
</evidence>
<dbReference type="PRINTS" id="PR02008">
    <property type="entry name" value="RCMTFAMILY"/>
</dbReference>
<dbReference type="InterPro" id="IPR035926">
    <property type="entry name" value="NusB-like_sf"/>
</dbReference>
<dbReference type="AlphaFoldDB" id="A0A1M4UU48"/>
<comment type="catalytic activity">
    <reaction evidence="12">
        <text>cytidine(967) in 16S rRNA + S-adenosyl-L-methionine = 5-methylcytidine(967) in 16S rRNA + S-adenosyl-L-homocysteine + H(+)</text>
        <dbReference type="Rhea" id="RHEA:42748"/>
        <dbReference type="Rhea" id="RHEA-COMP:10219"/>
        <dbReference type="Rhea" id="RHEA-COMP:10220"/>
        <dbReference type="ChEBI" id="CHEBI:15378"/>
        <dbReference type="ChEBI" id="CHEBI:57856"/>
        <dbReference type="ChEBI" id="CHEBI:59789"/>
        <dbReference type="ChEBI" id="CHEBI:74483"/>
        <dbReference type="ChEBI" id="CHEBI:82748"/>
        <dbReference type="EC" id="2.1.1.176"/>
    </reaction>
</comment>
<keyword evidence="6 13" id="KW-0489">Methyltransferase</keyword>
<dbReference type="Gene3D" id="3.30.70.1170">
    <property type="entry name" value="Sun protein, domain 3"/>
    <property type="match status" value="1"/>
</dbReference>
<dbReference type="FunFam" id="3.40.50.150:FF:000257">
    <property type="entry name" value="16S rRNA methyltransferase"/>
    <property type="match status" value="1"/>
</dbReference>
<name>A0A1M4UU48_9CLOT</name>
<evidence type="ECO:0000256" key="6">
    <source>
        <dbReference type="ARBA" id="ARBA00022603"/>
    </source>
</evidence>
<dbReference type="Gene3D" id="3.40.50.150">
    <property type="entry name" value="Vaccinia Virus protein VP39"/>
    <property type="match status" value="1"/>
</dbReference>
<dbReference type="CDD" id="cd02440">
    <property type="entry name" value="AdoMet_MTases"/>
    <property type="match status" value="1"/>
</dbReference>
<proteinExistence type="inferred from homology"/>
<feature type="active site" description="Nucleophile" evidence="13">
    <location>
        <position position="378"/>
    </location>
</feature>